<proteinExistence type="predicted"/>
<dbReference type="AlphaFoldDB" id="A0A068WB75"/>
<accession>A0A068WB75</accession>
<organism evidence="1">
    <name type="scientific">Echinococcus granulosus</name>
    <name type="common">Hydatid tapeworm</name>
    <dbReference type="NCBI Taxonomy" id="6210"/>
    <lineage>
        <taxon>Eukaryota</taxon>
        <taxon>Metazoa</taxon>
        <taxon>Spiralia</taxon>
        <taxon>Lophotrochozoa</taxon>
        <taxon>Platyhelminthes</taxon>
        <taxon>Cestoda</taxon>
        <taxon>Eucestoda</taxon>
        <taxon>Cyclophyllidea</taxon>
        <taxon>Taeniidae</taxon>
        <taxon>Echinococcus</taxon>
        <taxon>Echinococcus granulosus group</taxon>
    </lineage>
</organism>
<dbReference type="EMBL" id="LK028577">
    <property type="protein sequence ID" value="CDS16950.1"/>
    <property type="molecule type" value="Genomic_DNA"/>
</dbReference>
<gene>
    <name evidence="1" type="ORF">EgrG_000966600</name>
</gene>
<reference evidence="1" key="2">
    <citation type="submission" date="2014-06" db="EMBL/GenBank/DDBJ databases">
        <authorList>
            <person name="Aslett M."/>
        </authorList>
    </citation>
    <scope>NUCLEOTIDE SEQUENCE</scope>
</reference>
<evidence type="ECO:0000313" key="3">
    <source>
        <dbReference type="WBParaSite" id="EgrG_000966600"/>
    </source>
</evidence>
<protein>
    <submittedName>
        <fullName evidence="1 3">Expressed protein</fullName>
    </submittedName>
</protein>
<sequence length="62" mass="6941">MCKPTSSKRTQITLDATGCTPVKQSPASFSKQKSTPIPACVSKSVKSRRFSFKKTNRYKKEE</sequence>
<dbReference type="Proteomes" id="UP000492820">
    <property type="component" value="Unassembled WGS sequence"/>
</dbReference>
<evidence type="ECO:0000313" key="2">
    <source>
        <dbReference type="Proteomes" id="UP000492820"/>
    </source>
</evidence>
<reference evidence="3" key="3">
    <citation type="submission" date="2020-10" db="UniProtKB">
        <authorList>
            <consortium name="WormBaseParasite"/>
        </authorList>
    </citation>
    <scope>IDENTIFICATION</scope>
</reference>
<dbReference type="WBParaSite" id="EgrG_000966600">
    <property type="protein sequence ID" value="EgrG_000966600"/>
    <property type="gene ID" value="EgrG_000966600"/>
</dbReference>
<name>A0A068WB75_ECHGR</name>
<reference evidence="1 2" key="1">
    <citation type="journal article" date="2013" name="Nature">
        <title>The genomes of four tapeworm species reveal adaptations to parasitism.</title>
        <authorList>
            <person name="Tsai I.J."/>
            <person name="Zarowiecki M."/>
            <person name="Holroyd N."/>
            <person name="Garciarrubio A."/>
            <person name="Sanchez-Flores A."/>
            <person name="Brooks K.L."/>
            <person name="Tracey A."/>
            <person name="Bobes R.J."/>
            <person name="Fragoso G."/>
            <person name="Sciutto E."/>
            <person name="Aslett M."/>
            <person name="Beasley H."/>
            <person name="Bennett H.M."/>
            <person name="Cai J."/>
            <person name="Camicia F."/>
            <person name="Clark R."/>
            <person name="Cucher M."/>
            <person name="De Silva N."/>
            <person name="Day T.A."/>
            <person name="Deplazes P."/>
            <person name="Estrada K."/>
            <person name="Fernandez C."/>
            <person name="Holland P.W."/>
            <person name="Hou J."/>
            <person name="Hu S."/>
            <person name="Huckvale T."/>
            <person name="Hung S.S."/>
            <person name="Kamenetzky L."/>
            <person name="Keane J.A."/>
            <person name="Kiss F."/>
            <person name="Koziol U."/>
            <person name="Lambert O."/>
            <person name="Liu K."/>
            <person name="Luo X."/>
            <person name="Luo Y."/>
            <person name="Macchiaroli N."/>
            <person name="Nichol S."/>
            <person name="Paps J."/>
            <person name="Parkinson J."/>
            <person name="Pouchkina-Stantcheva N."/>
            <person name="Riddiford N."/>
            <person name="Rosenzvit M."/>
            <person name="Salinas G."/>
            <person name="Wasmuth J.D."/>
            <person name="Zamanian M."/>
            <person name="Zheng Y."/>
            <person name="Cai X."/>
            <person name="Soberon X."/>
            <person name="Olson P.D."/>
            <person name="Laclette J.P."/>
            <person name="Brehm K."/>
            <person name="Berriman M."/>
            <person name="Garciarrubio A."/>
            <person name="Bobes R.J."/>
            <person name="Fragoso G."/>
            <person name="Sanchez-Flores A."/>
            <person name="Estrada K."/>
            <person name="Cevallos M.A."/>
            <person name="Morett E."/>
            <person name="Gonzalez V."/>
            <person name="Portillo T."/>
            <person name="Ochoa-Leyva A."/>
            <person name="Jose M.V."/>
            <person name="Sciutto E."/>
            <person name="Landa A."/>
            <person name="Jimenez L."/>
            <person name="Valdes V."/>
            <person name="Carrero J.C."/>
            <person name="Larralde C."/>
            <person name="Morales-Montor J."/>
            <person name="Limon-Lason J."/>
            <person name="Soberon X."/>
            <person name="Laclette J.P."/>
        </authorList>
    </citation>
    <scope>NUCLEOTIDE SEQUENCE [LARGE SCALE GENOMIC DNA]</scope>
</reference>
<evidence type="ECO:0000313" key="1">
    <source>
        <dbReference type="EMBL" id="CDS16950.1"/>
    </source>
</evidence>